<organism evidence="2 3">
    <name type="scientific">Halonotius pteroides</name>
    <dbReference type="NCBI Taxonomy" id="268735"/>
    <lineage>
        <taxon>Archaea</taxon>
        <taxon>Methanobacteriati</taxon>
        <taxon>Methanobacteriota</taxon>
        <taxon>Stenosarchaea group</taxon>
        <taxon>Halobacteria</taxon>
        <taxon>Halobacteriales</taxon>
        <taxon>Haloferacaceae</taxon>
        <taxon>Halonotius</taxon>
    </lineage>
</organism>
<proteinExistence type="predicted"/>
<evidence type="ECO:0000313" key="3">
    <source>
        <dbReference type="Proteomes" id="UP000281564"/>
    </source>
</evidence>
<dbReference type="RefSeq" id="WP_120084795.1">
    <property type="nucleotide sequence ID" value="NZ_QMDW01000011.1"/>
</dbReference>
<sequence length="94" mass="10040">MASTTKDGSEKSGGVEFTREPDGSITARDTETGLARGGETRAEALSQLAEVLALENGEGERIDDEDAFLEALGIDPDEVAAAREDHDELPEFMQ</sequence>
<dbReference type="AlphaFoldDB" id="A0A3A6QDD0"/>
<reference evidence="2 3" key="1">
    <citation type="submission" date="2018-06" db="EMBL/GenBank/DDBJ databases">
        <title>Halonotius sp. F13-13 a new haloarchaeeon isolated from a solar saltern from Isla Cristina, Huelva, Spain.</title>
        <authorList>
            <person name="Duran-Viseras A."/>
            <person name="Sanchez-Porro C."/>
            <person name="Ventosa A."/>
        </authorList>
    </citation>
    <scope>NUCLEOTIDE SEQUENCE [LARGE SCALE GENOMIC DNA]</scope>
    <source>
        <strain evidence="2 3">CECT 7525</strain>
    </source>
</reference>
<dbReference type="Pfam" id="PF24113">
    <property type="entry name" value="DUF7387"/>
    <property type="match status" value="1"/>
</dbReference>
<feature type="region of interest" description="Disordered" evidence="1">
    <location>
        <begin position="1"/>
        <end position="36"/>
    </location>
</feature>
<evidence type="ECO:0008006" key="4">
    <source>
        <dbReference type="Google" id="ProtNLM"/>
    </source>
</evidence>
<evidence type="ECO:0000313" key="2">
    <source>
        <dbReference type="EMBL" id="RJX49314.1"/>
    </source>
</evidence>
<dbReference type="EMBL" id="QMDW01000011">
    <property type="protein sequence ID" value="RJX49314.1"/>
    <property type="molecule type" value="Genomic_DNA"/>
</dbReference>
<evidence type="ECO:0000256" key="1">
    <source>
        <dbReference type="SAM" id="MobiDB-lite"/>
    </source>
</evidence>
<dbReference type="Proteomes" id="UP000281564">
    <property type="component" value="Unassembled WGS sequence"/>
</dbReference>
<dbReference type="OrthoDB" id="201961at2157"/>
<keyword evidence="3" id="KW-1185">Reference proteome</keyword>
<name>A0A3A6QDD0_9EURY</name>
<accession>A0A3A6QDD0</accession>
<comment type="caution">
    <text evidence="2">The sequence shown here is derived from an EMBL/GenBank/DDBJ whole genome shotgun (WGS) entry which is preliminary data.</text>
</comment>
<protein>
    <recommendedName>
        <fullName evidence="4">Type II toxin-antitoxin system HicB family antitoxin</fullName>
    </recommendedName>
</protein>
<dbReference type="InterPro" id="IPR055811">
    <property type="entry name" value="DUF7387"/>
</dbReference>
<gene>
    <name evidence="2" type="ORF">DP106_08930</name>
</gene>